<proteinExistence type="predicted"/>
<dbReference type="InterPro" id="IPR016132">
    <property type="entry name" value="Phyto_chromo_attachment"/>
</dbReference>
<dbReference type="Gene3D" id="3.30.450.270">
    <property type="match status" value="1"/>
</dbReference>
<sequence>MIYRFNEQGDGEVIAEAKQPDMEAFLGMRYPDTDIPKQAKHLYTLNWLRSIPEINSQPVGLVVSGDISSEAMPSHLDMSYCSLRAVSPIHIEYLKNMKVAASMSVSLIEKQKLWGLIACHHNEPKFLPYQIRTVCEFLGQLMSTEIASKEANENLDYKLQLKNIQGQFIERLSKANDFVQELIADPEALLKLTGAMGAALCAASYSLDHDLSKNCPITPTSCSSSMGLLRY</sequence>
<organism evidence="2 3">
    <name type="scientific">Pseudanabaena frigida</name>
    <dbReference type="NCBI Taxonomy" id="945775"/>
    <lineage>
        <taxon>Bacteria</taxon>
        <taxon>Bacillati</taxon>
        <taxon>Cyanobacteriota</taxon>
        <taxon>Cyanophyceae</taxon>
        <taxon>Pseudanabaenales</taxon>
        <taxon>Pseudanabaenaceae</taxon>
        <taxon>Pseudanabaena</taxon>
    </lineage>
</organism>
<protein>
    <recommendedName>
        <fullName evidence="1">Phytochrome chromophore attachment site domain-containing protein</fullName>
    </recommendedName>
</protein>
<evidence type="ECO:0000259" key="1">
    <source>
        <dbReference type="PROSITE" id="PS50046"/>
    </source>
</evidence>
<dbReference type="SUPFAM" id="SSF55781">
    <property type="entry name" value="GAF domain-like"/>
    <property type="match status" value="1"/>
</dbReference>
<dbReference type="EMBL" id="QBML01000006">
    <property type="protein sequence ID" value="PZO42729.1"/>
    <property type="molecule type" value="Genomic_DNA"/>
</dbReference>
<comment type="caution">
    <text evidence="2">The sequence shown here is derived from an EMBL/GenBank/DDBJ whole genome shotgun (WGS) entry which is preliminary data.</text>
</comment>
<dbReference type="Gene3D" id="3.30.450.40">
    <property type="match status" value="1"/>
</dbReference>
<gene>
    <name evidence="2" type="ORF">DCF19_06780</name>
</gene>
<evidence type="ECO:0000313" key="2">
    <source>
        <dbReference type="EMBL" id="PZO42729.1"/>
    </source>
</evidence>
<dbReference type="Pfam" id="PF01590">
    <property type="entry name" value="GAF"/>
    <property type="match status" value="1"/>
</dbReference>
<feature type="domain" description="Phytochrome chromophore attachment site" evidence="1">
    <location>
        <begin position="1"/>
        <end position="140"/>
    </location>
</feature>
<dbReference type="AlphaFoldDB" id="A0A2W4WLH2"/>
<reference evidence="2 3" key="1">
    <citation type="submission" date="2018-04" db="EMBL/GenBank/DDBJ databases">
        <authorList>
            <person name="Go L.Y."/>
            <person name="Mitchell J.A."/>
        </authorList>
    </citation>
    <scope>NUCLEOTIDE SEQUENCE [LARGE SCALE GENOMIC DNA]</scope>
    <source>
        <strain evidence="2">ULC066bin1</strain>
    </source>
</reference>
<evidence type="ECO:0000313" key="3">
    <source>
        <dbReference type="Proteomes" id="UP000249467"/>
    </source>
</evidence>
<dbReference type="InterPro" id="IPR043150">
    <property type="entry name" value="Phytochrome_PHY_sf"/>
</dbReference>
<dbReference type="Proteomes" id="UP000249467">
    <property type="component" value="Unassembled WGS sequence"/>
</dbReference>
<reference evidence="2 3" key="2">
    <citation type="submission" date="2018-06" db="EMBL/GenBank/DDBJ databases">
        <title>Metagenomic assembly of (sub)arctic Cyanobacteria and their associated microbiome from non-axenic cultures.</title>
        <authorList>
            <person name="Baurain D."/>
        </authorList>
    </citation>
    <scope>NUCLEOTIDE SEQUENCE [LARGE SCALE GENOMIC DNA]</scope>
    <source>
        <strain evidence="2">ULC066bin1</strain>
    </source>
</reference>
<dbReference type="InterPro" id="IPR029016">
    <property type="entry name" value="GAF-like_dom_sf"/>
</dbReference>
<dbReference type="InterPro" id="IPR003018">
    <property type="entry name" value="GAF"/>
</dbReference>
<name>A0A2W4WLH2_9CYAN</name>
<dbReference type="PROSITE" id="PS50046">
    <property type="entry name" value="PHYTOCHROME_2"/>
    <property type="match status" value="1"/>
</dbReference>
<dbReference type="Gene3D" id="3.30.450.20">
    <property type="entry name" value="PAS domain"/>
    <property type="match status" value="1"/>
</dbReference>
<accession>A0A2W4WLH2</accession>